<dbReference type="AlphaFoldDB" id="A0A0D0E4B3"/>
<protein>
    <submittedName>
        <fullName evidence="1">Unplaced genomic scaffold scaffold_189, whole genome shotgun sequence</fullName>
    </submittedName>
</protein>
<dbReference type="STRING" id="930991.A0A0D0E4B3"/>
<accession>A0A0D0E4B3</accession>
<dbReference type="Proteomes" id="UP000054538">
    <property type="component" value="Unassembled WGS sequence"/>
</dbReference>
<gene>
    <name evidence="1" type="ORF">PAXRUDRAFT_139571</name>
</gene>
<sequence>KYFNNIFNVFSHPNIYNKYVCLPHVDDPTPPEILHDPRFYPAFQSAIGAINGTHIICCPSAVERGTSCHREGFLSQNCLVCCSFDLKFTYVLEIAFKHLW</sequence>
<dbReference type="HOGENOM" id="CLU_2312859_0_0_1"/>
<evidence type="ECO:0000313" key="2">
    <source>
        <dbReference type="Proteomes" id="UP000054538"/>
    </source>
</evidence>
<dbReference type="InParanoid" id="A0A0D0E4B3"/>
<reference evidence="1 2" key="1">
    <citation type="submission" date="2014-04" db="EMBL/GenBank/DDBJ databases">
        <authorList>
            <consortium name="DOE Joint Genome Institute"/>
            <person name="Kuo A."/>
            <person name="Kohler A."/>
            <person name="Jargeat P."/>
            <person name="Nagy L.G."/>
            <person name="Floudas D."/>
            <person name="Copeland A."/>
            <person name="Barry K.W."/>
            <person name="Cichocki N."/>
            <person name="Veneault-Fourrey C."/>
            <person name="LaButti K."/>
            <person name="Lindquist E.A."/>
            <person name="Lipzen A."/>
            <person name="Lundell T."/>
            <person name="Morin E."/>
            <person name="Murat C."/>
            <person name="Sun H."/>
            <person name="Tunlid A."/>
            <person name="Henrissat B."/>
            <person name="Grigoriev I.V."/>
            <person name="Hibbett D.S."/>
            <person name="Martin F."/>
            <person name="Nordberg H.P."/>
            <person name="Cantor M.N."/>
            <person name="Hua S.X."/>
        </authorList>
    </citation>
    <scope>NUCLEOTIDE SEQUENCE [LARGE SCALE GENOMIC DNA]</scope>
    <source>
        <strain evidence="1 2">Ve08.2h10</strain>
    </source>
</reference>
<dbReference type="OrthoDB" id="2649332at2759"/>
<feature type="non-terminal residue" evidence="1">
    <location>
        <position position="1"/>
    </location>
</feature>
<name>A0A0D0E4B3_9AGAM</name>
<evidence type="ECO:0000313" key="1">
    <source>
        <dbReference type="EMBL" id="KIK95954.1"/>
    </source>
</evidence>
<keyword evidence="2" id="KW-1185">Reference proteome</keyword>
<dbReference type="EMBL" id="KN825011">
    <property type="protein sequence ID" value="KIK95954.1"/>
    <property type="molecule type" value="Genomic_DNA"/>
</dbReference>
<organism evidence="1 2">
    <name type="scientific">Paxillus rubicundulus Ve08.2h10</name>
    <dbReference type="NCBI Taxonomy" id="930991"/>
    <lineage>
        <taxon>Eukaryota</taxon>
        <taxon>Fungi</taxon>
        <taxon>Dikarya</taxon>
        <taxon>Basidiomycota</taxon>
        <taxon>Agaricomycotina</taxon>
        <taxon>Agaricomycetes</taxon>
        <taxon>Agaricomycetidae</taxon>
        <taxon>Boletales</taxon>
        <taxon>Paxilineae</taxon>
        <taxon>Paxillaceae</taxon>
        <taxon>Paxillus</taxon>
    </lineage>
</organism>
<reference evidence="2" key="2">
    <citation type="submission" date="2015-01" db="EMBL/GenBank/DDBJ databases">
        <title>Evolutionary Origins and Diversification of the Mycorrhizal Mutualists.</title>
        <authorList>
            <consortium name="DOE Joint Genome Institute"/>
            <consortium name="Mycorrhizal Genomics Consortium"/>
            <person name="Kohler A."/>
            <person name="Kuo A."/>
            <person name="Nagy L.G."/>
            <person name="Floudas D."/>
            <person name="Copeland A."/>
            <person name="Barry K.W."/>
            <person name="Cichocki N."/>
            <person name="Veneault-Fourrey C."/>
            <person name="LaButti K."/>
            <person name="Lindquist E.A."/>
            <person name="Lipzen A."/>
            <person name="Lundell T."/>
            <person name="Morin E."/>
            <person name="Murat C."/>
            <person name="Riley R."/>
            <person name="Ohm R."/>
            <person name="Sun H."/>
            <person name="Tunlid A."/>
            <person name="Henrissat B."/>
            <person name="Grigoriev I.V."/>
            <person name="Hibbett D.S."/>
            <person name="Martin F."/>
        </authorList>
    </citation>
    <scope>NUCLEOTIDE SEQUENCE [LARGE SCALE GENOMIC DNA]</scope>
    <source>
        <strain evidence="2">Ve08.2h10</strain>
    </source>
</reference>
<proteinExistence type="predicted"/>